<evidence type="ECO:0000259" key="12">
    <source>
        <dbReference type="PROSITE" id="PS50157"/>
    </source>
</evidence>
<dbReference type="OrthoDB" id="6077919at2759"/>
<evidence type="ECO:0000256" key="4">
    <source>
        <dbReference type="ARBA" id="ARBA00022737"/>
    </source>
</evidence>
<protein>
    <recommendedName>
        <fullName evidence="12">C2H2-type domain-containing protein</fullName>
    </recommendedName>
</protein>
<dbReference type="GO" id="GO:0008270">
    <property type="term" value="F:zinc ion binding"/>
    <property type="evidence" value="ECO:0007669"/>
    <property type="project" value="UniProtKB-KW"/>
</dbReference>
<dbReference type="STRING" id="5364.A0A5C3NKS7"/>
<evidence type="ECO:0000256" key="1">
    <source>
        <dbReference type="ARBA" id="ARBA00004123"/>
    </source>
</evidence>
<feature type="domain" description="C2H2-type" evidence="12">
    <location>
        <begin position="2"/>
        <end position="29"/>
    </location>
</feature>
<keyword evidence="4" id="KW-0677">Repeat</keyword>
<keyword evidence="8" id="KW-0804">Transcription</keyword>
<keyword evidence="7" id="KW-0805">Transcription regulation</keyword>
<dbReference type="GO" id="GO:0000981">
    <property type="term" value="F:DNA-binding transcription factor activity, RNA polymerase II-specific"/>
    <property type="evidence" value="ECO:0007669"/>
    <property type="project" value="TreeGrafter"/>
</dbReference>
<dbReference type="GO" id="GO:0005667">
    <property type="term" value="C:transcription regulator complex"/>
    <property type="evidence" value="ECO:0007669"/>
    <property type="project" value="TreeGrafter"/>
</dbReference>
<keyword evidence="5 10" id="KW-0863">Zinc-finger</keyword>
<sequence>KYECPYCGKGFNRPSSLKIHINSHTGEKPFMCPQEGCGRTFSVLSNMRRHARVHGQPQGSLKEGSSDDPDASDGEPYSPPMPLRPSLSSSSAGSSASSRAYPYPALSTQNMGLRRQSSSGGSVGGTRSLSASSDEDNVQTPQGPSRGYPGRD</sequence>
<dbReference type="PROSITE" id="PS50157">
    <property type="entry name" value="ZINC_FINGER_C2H2_2"/>
    <property type="match status" value="2"/>
</dbReference>
<evidence type="ECO:0000256" key="5">
    <source>
        <dbReference type="ARBA" id="ARBA00022771"/>
    </source>
</evidence>
<evidence type="ECO:0000256" key="10">
    <source>
        <dbReference type="PROSITE-ProRule" id="PRU00042"/>
    </source>
</evidence>
<evidence type="ECO:0000313" key="14">
    <source>
        <dbReference type="Proteomes" id="UP000305948"/>
    </source>
</evidence>
<evidence type="ECO:0000256" key="2">
    <source>
        <dbReference type="ARBA" id="ARBA00006991"/>
    </source>
</evidence>
<dbReference type="GO" id="GO:0000785">
    <property type="term" value="C:chromatin"/>
    <property type="evidence" value="ECO:0007669"/>
    <property type="project" value="TreeGrafter"/>
</dbReference>
<keyword evidence="6" id="KW-0862">Zinc</keyword>
<dbReference type="FunFam" id="3.30.160.60:FF:000761">
    <property type="entry name" value="Zinc finger protein 449"/>
    <property type="match status" value="1"/>
</dbReference>
<dbReference type="FunFam" id="3.30.160.60:FF:001102">
    <property type="entry name" value="Transcription factor IIIA"/>
    <property type="match status" value="1"/>
</dbReference>
<dbReference type="Proteomes" id="UP000305948">
    <property type="component" value="Unassembled WGS sequence"/>
</dbReference>
<dbReference type="GO" id="GO:0031519">
    <property type="term" value="C:PcG protein complex"/>
    <property type="evidence" value="ECO:0007669"/>
    <property type="project" value="TreeGrafter"/>
</dbReference>
<comment type="similarity">
    <text evidence="2">Belongs to the krueppel C2H2-type zinc-finger protein family.</text>
</comment>
<dbReference type="Pfam" id="PF00096">
    <property type="entry name" value="zf-C2H2"/>
    <property type="match status" value="2"/>
</dbReference>
<dbReference type="EMBL" id="ML213506">
    <property type="protein sequence ID" value="TFK54211.1"/>
    <property type="molecule type" value="Genomic_DNA"/>
</dbReference>
<feature type="domain" description="C2H2-type" evidence="12">
    <location>
        <begin position="30"/>
        <end position="59"/>
    </location>
</feature>
<comment type="subcellular location">
    <subcellularLocation>
        <location evidence="1">Nucleus</location>
    </subcellularLocation>
</comment>
<evidence type="ECO:0000256" key="3">
    <source>
        <dbReference type="ARBA" id="ARBA00022723"/>
    </source>
</evidence>
<feature type="non-terminal residue" evidence="13">
    <location>
        <position position="1"/>
    </location>
</feature>
<dbReference type="SMART" id="SM00355">
    <property type="entry name" value="ZnF_C2H2"/>
    <property type="match status" value="2"/>
</dbReference>
<evidence type="ECO:0000256" key="8">
    <source>
        <dbReference type="ARBA" id="ARBA00023163"/>
    </source>
</evidence>
<accession>A0A5C3NKS7</accession>
<evidence type="ECO:0000256" key="9">
    <source>
        <dbReference type="ARBA" id="ARBA00023242"/>
    </source>
</evidence>
<feature type="compositionally biased region" description="Low complexity" evidence="11">
    <location>
        <begin position="84"/>
        <end position="130"/>
    </location>
</feature>
<keyword evidence="9" id="KW-0539">Nucleus</keyword>
<dbReference type="InterPro" id="IPR036236">
    <property type="entry name" value="Znf_C2H2_sf"/>
</dbReference>
<organism evidence="13 14">
    <name type="scientific">Heliocybe sulcata</name>
    <dbReference type="NCBI Taxonomy" id="5364"/>
    <lineage>
        <taxon>Eukaryota</taxon>
        <taxon>Fungi</taxon>
        <taxon>Dikarya</taxon>
        <taxon>Basidiomycota</taxon>
        <taxon>Agaricomycotina</taxon>
        <taxon>Agaricomycetes</taxon>
        <taxon>Gloeophyllales</taxon>
        <taxon>Gloeophyllaceae</taxon>
        <taxon>Heliocybe</taxon>
    </lineage>
</organism>
<proteinExistence type="inferred from homology"/>
<dbReference type="AlphaFoldDB" id="A0A5C3NKS7"/>
<dbReference type="SUPFAM" id="SSF57667">
    <property type="entry name" value="beta-beta-alpha zinc fingers"/>
    <property type="match status" value="1"/>
</dbReference>
<evidence type="ECO:0000256" key="7">
    <source>
        <dbReference type="ARBA" id="ARBA00023015"/>
    </source>
</evidence>
<name>A0A5C3NKS7_9AGAM</name>
<evidence type="ECO:0000313" key="13">
    <source>
        <dbReference type="EMBL" id="TFK54211.1"/>
    </source>
</evidence>
<dbReference type="InterPro" id="IPR013087">
    <property type="entry name" value="Znf_C2H2_type"/>
</dbReference>
<evidence type="ECO:0000256" key="6">
    <source>
        <dbReference type="ARBA" id="ARBA00022833"/>
    </source>
</evidence>
<keyword evidence="14" id="KW-1185">Reference proteome</keyword>
<evidence type="ECO:0000256" key="11">
    <source>
        <dbReference type="SAM" id="MobiDB-lite"/>
    </source>
</evidence>
<dbReference type="GO" id="GO:0000978">
    <property type="term" value="F:RNA polymerase II cis-regulatory region sequence-specific DNA binding"/>
    <property type="evidence" value="ECO:0007669"/>
    <property type="project" value="TreeGrafter"/>
</dbReference>
<keyword evidence="3" id="KW-0479">Metal-binding</keyword>
<gene>
    <name evidence="13" type="ORF">OE88DRAFT_1625056</name>
</gene>
<dbReference type="PROSITE" id="PS00028">
    <property type="entry name" value="ZINC_FINGER_C2H2_1"/>
    <property type="match status" value="2"/>
</dbReference>
<reference evidence="13 14" key="1">
    <citation type="journal article" date="2019" name="Nat. Ecol. Evol.">
        <title>Megaphylogeny resolves global patterns of mushroom evolution.</title>
        <authorList>
            <person name="Varga T."/>
            <person name="Krizsan K."/>
            <person name="Foldi C."/>
            <person name="Dima B."/>
            <person name="Sanchez-Garcia M."/>
            <person name="Sanchez-Ramirez S."/>
            <person name="Szollosi G.J."/>
            <person name="Szarkandi J.G."/>
            <person name="Papp V."/>
            <person name="Albert L."/>
            <person name="Andreopoulos W."/>
            <person name="Angelini C."/>
            <person name="Antonin V."/>
            <person name="Barry K.W."/>
            <person name="Bougher N.L."/>
            <person name="Buchanan P."/>
            <person name="Buyck B."/>
            <person name="Bense V."/>
            <person name="Catcheside P."/>
            <person name="Chovatia M."/>
            <person name="Cooper J."/>
            <person name="Damon W."/>
            <person name="Desjardin D."/>
            <person name="Finy P."/>
            <person name="Geml J."/>
            <person name="Haridas S."/>
            <person name="Hughes K."/>
            <person name="Justo A."/>
            <person name="Karasinski D."/>
            <person name="Kautmanova I."/>
            <person name="Kiss B."/>
            <person name="Kocsube S."/>
            <person name="Kotiranta H."/>
            <person name="LaButti K.M."/>
            <person name="Lechner B.E."/>
            <person name="Liimatainen K."/>
            <person name="Lipzen A."/>
            <person name="Lukacs Z."/>
            <person name="Mihaltcheva S."/>
            <person name="Morgado L.N."/>
            <person name="Niskanen T."/>
            <person name="Noordeloos M.E."/>
            <person name="Ohm R.A."/>
            <person name="Ortiz-Santana B."/>
            <person name="Ovrebo C."/>
            <person name="Racz N."/>
            <person name="Riley R."/>
            <person name="Savchenko A."/>
            <person name="Shiryaev A."/>
            <person name="Soop K."/>
            <person name="Spirin V."/>
            <person name="Szebenyi C."/>
            <person name="Tomsovsky M."/>
            <person name="Tulloss R.E."/>
            <person name="Uehling J."/>
            <person name="Grigoriev I.V."/>
            <person name="Vagvolgyi C."/>
            <person name="Papp T."/>
            <person name="Martin F.M."/>
            <person name="Miettinen O."/>
            <person name="Hibbett D.S."/>
            <person name="Nagy L.G."/>
        </authorList>
    </citation>
    <scope>NUCLEOTIDE SEQUENCE [LARGE SCALE GENOMIC DNA]</scope>
    <source>
        <strain evidence="13 14">OMC1185</strain>
    </source>
</reference>
<dbReference type="PANTHER" id="PTHR14003">
    <property type="entry name" value="TRANSCRIPTIONAL REPRESSOR PROTEIN YY"/>
    <property type="match status" value="1"/>
</dbReference>
<feature type="region of interest" description="Disordered" evidence="11">
    <location>
        <begin position="48"/>
        <end position="152"/>
    </location>
</feature>
<dbReference type="Gene3D" id="3.30.160.60">
    <property type="entry name" value="Classic Zinc Finger"/>
    <property type="match status" value="2"/>
</dbReference>
<dbReference type="PANTHER" id="PTHR14003:SF20">
    <property type="entry name" value="FINGER DOMAIN PROTEIN, PUTATIVE (AFU_ORTHOLOGUE AFUA_4G10380)-RELATED"/>
    <property type="match status" value="1"/>
</dbReference>